<proteinExistence type="predicted"/>
<feature type="region of interest" description="Disordered" evidence="1">
    <location>
        <begin position="244"/>
        <end position="267"/>
    </location>
</feature>
<dbReference type="OrthoDB" id="273010at2759"/>
<feature type="compositionally biased region" description="Polar residues" evidence="1">
    <location>
        <begin position="89"/>
        <end position="98"/>
    </location>
</feature>
<name>A0A179FCW8_METCM</name>
<accession>A0A179FCW8</accession>
<feature type="compositionally biased region" description="Low complexity" evidence="1">
    <location>
        <begin position="77"/>
        <end position="88"/>
    </location>
</feature>
<organism evidence="2 3">
    <name type="scientific">Pochonia chlamydosporia 170</name>
    <dbReference type="NCBI Taxonomy" id="1380566"/>
    <lineage>
        <taxon>Eukaryota</taxon>
        <taxon>Fungi</taxon>
        <taxon>Dikarya</taxon>
        <taxon>Ascomycota</taxon>
        <taxon>Pezizomycotina</taxon>
        <taxon>Sordariomycetes</taxon>
        <taxon>Hypocreomycetidae</taxon>
        <taxon>Hypocreales</taxon>
        <taxon>Clavicipitaceae</taxon>
        <taxon>Pochonia</taxon>
    </lineage>
</organism>
<feature type="region of interest" description="Disordered" evidence="1">
    <location>
        <begin position="398"/>
        <end position="452"/>
    </location>
</feature>
<reference evidence="2 3" key="1">
    <citation type="journal article" date="2016" name="PLoS Pathog.">
        <title>Biosynthesis of antibiotic leucinostatins in bio-control fungus Purpureocillium lilacinum and their inhibition on phytophthora revealed by genome mining.</title>
        <authorList>
            <person name="Wang G."/>
            <person name="Liu Z."/>
            <person name="Lin R."/>
            <person name="Li E."/>
            <person name="Mao Z."/>
            <person name="Ling J."/>
            <person name="Yang Y."/>
            <person name="Yin W.B."/>
            <person name="Xie B."/>
        </authorList>
    </citation>
    <scope>NUCLEOTIDE SEQUENCE [LARGE SCALE GENOMIC DNA]</scope>
    <source>
        <strain evidence="2">170</strain>
    </source>
</reference>
<comment type="caution">
    <text evidence="2">The sequence shown here is derived from an EMBL/GenBank/DDBJ whole genome shotgun (WGS) entry which is preliminary data.</text>
</comment>
<feature type="region of interest" description="Disordered" evidence="1">
    <location>
        <begin position="34"/>
        <end position="126"/>
    </location>
</feature>
<feature type="region of interest" description="Disordered" evidence="1">
    <location>
        <begin position="510"/>
        <end position="593"/>
    </location>
</feature>
<gene>
    <name evidence="2" type="ORF">VFPPC_09200</name>
</gene>
<dbReference type="STRING" id="1380566.A0A179FCW8"/>
<evidence type="ECO:0000313" key="3">
    <source>
        <dbReference type="Proteomes" id="UP000078397"/>
    </source>
</evidence>
<feature type="compositionally biased region" description="Polar residues" evidence="1">
    <location>
        <begin position="434"/>
        <end position="448"/>
    </location>
</feature>
<feature type="compositionally biased region" description="Polar residues" evidence="1">
    <location>
        <begin position="320"/>
        <end position="338"/>
    </location>
</feature>
<feature type="compositionally biased region" description="Basic and acidic residues" evidence="1">
    <location>
        <begin position="54"/>
        <end position="73"/>
    </location>
</feature>
<feature type="region of interest" description="Disordered" evidence="1">
    <location>
        <begin position="211"/>
        <end position="230"/>
    </location>
</feature>
<evidence type="ECO:0000256" key="1">
    <source>
        <dbReference type="SAM" id="MobiDB-lite"/>
    </source>
</evidence>
<dbReference type="AlphaFoldDB" id="A0A179FCW8"/>
<feature type="region of interest" description="Disordered" evidence="1">
    <location>
        <begin position="302"/>
        <end position="338"/>
    </location>
</feature>
<dbReference type="GeneID" id="28851770"/>
<dbReference type="RefSeq" id="XP_018140924.1">
    <property type="nucleotide sequence ID" value="XM_018287776.1"/>
</dbReference>
<feature type="compositionally biased region" description="Basic residues" evidence="1">
    <location>
        <begin position="580"/>
        <end position="589"/>
    </location>
</feature>
<dbReference type="Proteomes" id="UP000078397">
    <property type="component" value="Unassembled WGS sequence"/>
</dbReference>
<sequence length="729" mass="80844">MGLLASIPKANNSLHSTFDIHHPRSRVVFLSKRPGRSRCSVRKSPFAKHSQFKQPEHSRHDNGSQIKPRREFDNDISPSTSSKPGPSSACTKTSSENSPKTRRQLHKSDSPFDLNSFPEPPSAITIMQPGKCSLRKATNSARRHAAPKPPLALAQRKLLVPNPRRPANARQSLMDAASDLVDPSRRQSVDSVLVAAVSRSIAQQFRLVSKLSSRTSSHNNPSRTSSQQNALNRFTRDLESYAKQTEAKGKASNVAPTPPGDNATLHTVSDLLPYRPQLRAAGLAVTSREQGQGVPHYLKQLQPGLPPPTLHRQRGHGRHQVTQLDGYTGSGPSQSTGTEVSFARSQDMDEFRYALIDEAPVRKKKHRSAKKRPARRCLPCFPAEEDLTTDTDWAHFRAPSARPKVLQKKPPKETREYPRNKALPIQTRAPEPVGSSSHSPHQKSTAQEEGNPHVQEAAYEWDRPNFITTGRRHSMTMPKPQPRNKACYIGHRHRHGAESQERVGNNSMAVSDHAKPLGYNGTIQTRQPGRPPPSVEAPPNVSAKPSQSQRGNQVDTLLTSQTDGQRGRGTGAGATSSRQRPPRSIRNKKQPVSQYDPYHIGICCPKSRGVPAMLTARPNIPRRTSSIQGSTDSIEVDYDDREISDRDVLRGLHIAASAACNEEIDAFVRNKTGLRIRRFLADLMALETLTAVRAGEDDEQHARRRRAEMRKLKQQVRRSREVVMAGGLI</sequence>
<evidence type="ECO:0000313" key="2">
    <source>
        <dbReference type="EMBL" id="OAQ63344.1"/>
    </source>
</evidence>
<protein>
    <submittedName>
        <fullName evidence="2">Uncharacterized protein</fullName>
    </submittedName>
</protein>
<keyword evidence="3" id="KW-1185">Reference proteome</keyword>
<dbReference type="EMBL" id="LSBJ02000006">
    <property type="protein sequence ID" value="OAQ63344.1"/>
    <property type="molecule type" value="Genomic_DNA"/>
</dbReference>
<dbReference type="KEGG" id="pchm:VFPPC_09200"/>
<feature type="compositionally biased region" description="Basic and acidic residues" evidence="1">
    <location>
        <begin position="410"/>
        <end position="419"/>
    </location>
</feature>
<feature type="compositionally biased region" description="Polar residues" evidence="1">
    <location>
        <begin position="543"/>
        <end position="558"/>
    </location>
</feature>